<evidence type="ECO:0000313" key="3">
    <source>
        <dbReference type="RefSeq" id="XP_031406772.1"/>
    </source>
</evidence>
<protein>
    <submittedName>
        <fullName evidence="3">Uncharacterized protein LOC116215269</fullName>
    </submittedName>
</protein>
<reference evidence="3" key="2">
    <citation type="submission" date="2025-08" db="UniProtKB">
        <authorList>
            <consortium name="RefSeq"/>
        </authorList>
    </citation>
    <scope>IDENTIFICATION</scope>
    <source>
        <tissue evidence="3">Leaf</tissue>
    </source>
</reference>
<keyword evidence="1" id="KW-0732">Signal</keyword>
<sequence>MVPCRAPYLKTRILLLRQLLHFFTMTKGGDYEMIKTANEKRPKPDAMLPPRRGAIKVRIVKLLAEKLKLVSLSLSVRMYPPPVADVGEAGWAASTFPKPDVMLPPRRGAVKVMIVKLLAEKLKLVSLSQCVCPSPVADLGEAGGAASTSTSTSAISAISRANKVGRDAEQSSP</sequence>
<name>A0A6P8E9W0_PUNGR</name>
<dbReference type="Proteomes" id="UP000515151">
    <property type="component" value="Chromosome 7"/>
</dbReference>
<gene>
    <name evidence="3" type="primary">LOC116215269</name>
</gene>
<organism evidence="2 3">
    <name type="scientific">Punica granatum</name>
    <name type="common">Pomegranate</name>
    <dbReference type="NCBI Taxonomy" id="22663"/>
    <lineage>
        <taxon>Eukaryota</taxon>
        <taxon>Viridiplantae</taxon>
        <taxon>Streptophyta</taxon>
        <taxon>Embryophyta</taxon>
        <taxon>Tracheophyta</taxon>
        <taxon>Spermatophyta</taxon>
        <taxon>Magnoliopsida</taxon>
        <taxon>eudicotyledons</taxon>
        <taxon>Gunneridae</taxon>
        <taxon>Pentapetalae</taxon>
        <taxon>rosids</taxon>
        <taxon>malvids</taxon>
        <taxon>Myrtales</taxon>
        <taxon>Lythraceae</taxon>
        <taxon>Punica</taxon>
    </lineage>
</organism>
<dbReference type="GeneID" id="116215269"/>
<reference evidence="2" key="1">
    <citation type="journal article" date="2020" name="Plant Biotechnol. J.">
        <title>The pomegranate (Punica granatum L.) draft genome dissects genetic divergence between soft- and hard-seeded cultivars.</title>
        <authorList>
            <person name="Luo X."/>
            <person name="Li H."/>
            <person name="Wu Z."/>
            <person name="Yao W."/>
            <person name="Zhao P."/>
            <person name="Cao D."/>
            <person name="Yu H."/>
            <person name="Li K."/>
            <person name="Poudel K."/>
            <person name="Zhao D."/>
            <person name="Zhang F."/>
            <person name="Xia X."/>
            <person name="Chen L."/>
            <person name="Wang Q."/>
            <person name="Jing D."/>
            <person name="Cao S."/>
        </authorList>
    </citation>
    <scope>NUCLEOTIDE SEQUENCE [LARGE SCALE GENOMIC DNA]</scope>
    <source>
        <strain evidence="2">cv. Tunisia</strain>
    </source>
</reference>
<feature type="signal peptide" evidence="1">
    <location>
        <begin position="1"/>
        <end position="28"/>
    </location>
</feature>
<evidence type="ECO:0000313" key="2">
    <source>
        <dbReference type="Proteomes" id="UP000515151"/>
    </source>
</evidence>
<feature type="chain" id="PRO_5027907291" evidence="1">
    <location>
        <begin position="29"/>
        <end position="173"/>
    </location>
</feature>
<keyword evidence="2" id="KW-1185">Reference proteome</keyword>
<accession>A0A6P8E9W0</accession>
<dbReference type="AlphaFoldDB" id="A0A6P8E9W0"/>
<proteinExistence type="predicted"/>
<evidence type="ECO:0000256" key="1">
    <source>
        <dbReference type="SAM" id="SignalP"/>
    </source>
</evidence>
<dbReference type="RefSeq" id="XP_031406772.1">
    <property type="nucleotide sequence ID" value="XM_031550912.1"/>
</dbReference>